<dbReference type="SUPFAM" id="SSF55347">
    <property type="entry name" value="Glyceraldehyde-3-phosphate dehydrogenase-like, C-terminal domain"/>
    <property type="match status" value="1"/>
</dbReference>
<evidence type="ECO:0000313" key="7">
    <source>
        <dbReference type="Proteomes" id="UP000344571"/>
    </source>
</evidence>
<evidence type="ECO:0000313" key="6">
    <source>
        <dbReference type="Proteomes" id="UP000243750"/>
    </source>
</evidence>
<dbReference type="EMBL" id="NWMT01000023">
    <property type="protein sequence ID" value="PCD01160.1"/>
    <property type="molecule type" value="Genomic_DNA"/>
</dbReference>
<dbReference type="RefSeq" id="WP_096344888.1">
    <property type="nucleotide sequence ID" value="NZ_CP033116.1"/>
</dbReference>
<proteinExistence type="predicted"/>
<accession>A0AA91U5Z9</accession>
<organism evidence="4 6">
    <name type="scientific">Halopseudomonas pelagia</name>
    <dbReference type="NCBI Taxonomy" id="553151"/>
    <lineage>
        <taxon>Bacteria</taxon>
        <taxon>Pseudomonadati</taxon>
        <taxon>Pseudomonadota</taxon>
        <taxon>Gammaproteobacteria</taxon>
        <taxon>Pseudomonadales</taxon>
        <taxon>Pseudomonadaceae</taxon>
        <taxon>Halopseudomonas</taxon>
    </lineage>
</organism>
<sequence length="367" mass="38721">MSNRQFRVGIIGADTQASWAGASHVPALQSQPSLVLAAVATRREESARAAAEAFGAERWFADPYAMIRDDSIDVITVAVKVPAHRELVLAALAAGKAVYCESPLGSSLAETEEMATAAEGLHTAIGLQGRHNPAVRRAAELVASGKLGRLLMSARVDATTFGYGPQSPSQYDYFNKAASGASFMTITTGHVLDVIEAVLGRITEVDARTELLWPEIEIVDLGQTSVREIPDHVDLIGKTASGAPVSVQVLAGVAPEQANFSFEIRGAEGWLRLSGKHMAGVQVGDLTLESSAEFDAPDAPVANGVGPTAADFWNGAAINVGEVYAYLVRDLAAGTHTTPGFAHALHNSRLVEAVERAAQTGKRQRVF</sequence>
<dbReference type="SUPFAM" id="SSF51735">
    <property type="entry name" value="NAD(P)-binding Rossmann-fold domains"/>
    <property type="match status" value="1"/>
</dbReference>
<keyword evidence="7" id="KW-1185">Reference proteome</keyword>
<feature type="domain" description="Gfo/Idh/MocA-like oxidoreductase N-terminal" evidence="2">
    <location>
        <begin position="6"/>
        <end position="122"/>
    </location>
</feature>
<evidence type="ECO:0000256" key="1">
    <source>
        <dbReference type="ARBA" id="ARBA00023002"/>
    </source>
</evidence>
<dbReference type="Proteomes" id="UP000243750">
    <property type="component" value="Unassembled WGS sequence"/>
</dbReference>
<name>A0AA91U5Z9_9GAMM</name>
<evidence type="ECO:0000259" key="2">
    <source>
        <dbReference type="Pfam" id="PF01408"/>
    </source>
</evidence>
<feature type="domain" description="Gal80p-like C-terminal" evidence="3">
    <location>
        <begin position="133"/>
        <end position="275"/>
    </location>
</feature>
<keyword evidence="1" id="KW-0560">Oxidoreductase</keyword>
<evidence type="ECO:0000313" key="5">
    <source>
        <dbReference type="EMBL" id="QFY57066.1"/>
    </source>
</evidence>
<dbReference type="Gene3D" id="3.30.360.10">
    <property type="entry name" value="Dihydrodipicolinate Reductase, domain 2"/>
    <property type="match status" value="1"/>
</dbReference>
<dbReference type="InterPro" id="IPR036291">
    <property type="entry name" value="NAD(P)-bd_dom_sf"/>
</dbReference>
<dbReference type="Pfam" id="PF22685">
    <property type="entry name" value="Gal80p_C-like"/>
    <property type="match status" value="1"/>
</dbReference>
<dbReference type="Gene3D" id="3.40.50.720">
    <property type="entry name" value="NAD(P)-binding Rossmann-like Domain"/>
    <property type="match status" value="1"/>
</dbReference>
<dbReference type="InterPro" id="IPR055080">
    <property type="entry name" value="Gal80p-like_C"/>
</dbReference>
<reference evidence="5 7" key="2">
    <citation type="submission" date="2018-10" db="EMBL/GenBank/DDBJ databases">
        <title>Complete genome sequence of Pseudomonas pelagia strain Kongs-67.</title>
        <authorList>
            <person name="Sinha R.K."/>
            <person name="Krishnan K."/>
        </authorList>
    </citation>
    <scope>NUCLEOTIDE SEQUENCE [LARGE SCALE GENOMIC DNA]</scope>
    <source>
        <strain evidence="5 7">Kongs-67</strain>
    </source>
</reference>
<dbReference type="AlphaFoldDB" id="A0AA91U5Z9"/>
<dbReference type="PANTHER" id="PTHR43818:SF11">
    <property type="entry name" value="BCDNA.GH03377"/>
    <property type="match status" value="1"/>
</dbReference>
<dbReference type="GO" id="GO:0016491">
    <property type="term" value="F:oxidoreductase activity"/>
    <property type="evidence" value="ECO:0007669"/>
    <property type="project" value="UniProtKB-KW"/>
</dbReference>
<dbReference type="InterPro" id="IPR050463">
    <property type="entry name" value="Gfo/Idh/MocA_oxidrdct_glycsds"/>
</dbReference>
<evidence type="ECO:0000259" key="3">
    <source>
        <dbReference type="Pfam" id="PF22685"/>
    </source>
</evidence>
<gene>
    <name evidence="4" type="ORF">CO192_01600</name>
    <name evidence="5" type="ORF">EAO82_12255</name>
</gene>
<reference evidence="4 6" key="1">
    <citation type="submission" date="2017-09" db="EMBL/GenBank/DDBJ databases">
        <title>Bacterial and phytoplankton interrelationship in Kongsfjorden, an Arctic fjord.</title>
        <authorList>
            <person name="Sinha R."/>
            <person name="Krishnan K."/>
        </authorList>
    </citation>
    <scope>NUCLEOTIDE SEQUENCE [LARGE SCALE GENOMIC DNA]</scope>
    <source>
        <strain evidence="4 6">58</strain>
    </source>
</reference>
<dbReference type="EMBL" id="CP033116">
    <property type="protein sequence ID" value="QFY57066.1"/>
    <property type="molecule type" value="Genomic_DNA"/>
</dbReference>
<protein>
    <submittedName>
        <fullName evidence="4 5">Oxidoreductase</fullName>
    </submittedName>
</protein>
<dbReference type="Pfam" id="PF01408">
    <property type="entry name" value="GFO_IDH_MocA"/>
    <property type="match status" value="1"/>
</dbReference>
<dbReference type="GO" id="GO:0000166">
    <property type="term" value="F:nucleotide binding"/>
    <property type="evidence" value="ECO:0007669"/>
    <property type="project" value="InterPro"/>
</dbReference>
<dbReference type="Proteomes" id="UP000344571">
    <property type="component" value="Chromosome"/>
</dbReference>
<dbReference type="InterPro" id="IPR000683">
    <property type="entry name" value="Gfo/Idh/MocA-like_OxRdtase_N"/>
</dbReference>
<dbReference type="PANTHER" id="PTHR43818">
    <property type="entry name" value="BCDNA.GH03377"/>
    <property type="match status" value="1"/>
</dbReference>
<evidence type="ECO:0000313" key="4">
    <source>
        <dbReference type="EMBL" id="PCD01160.1"/>
    </source>
</evidence>